<accession>A0A6A5Q9G9</accession>
<reference evidence="2" key="1">
    <citation type="journal article" date="2020" name="Stud. Mycol.">
        <title>101 Dothideomycetes genomes: a test case for predicting lifestyles and emergence of pathogens.</title>
        <authorList>
            <person name="Haridas S."/>
            <person name="Albert R."/>
            <person name="Binder M."/>
            <person name="Bloem J."/>
            <person name="Labutti K."/>
            <person name="Salamov A."/>
            <person name="Andreopoulos B."/>
            <person name="Baker S."/>
            <person name="Barry K."/>
            <person name="Bills G."/>
            <person name="Bluhm B."/>
            <person name="Cannon C."/>
            <person name="Castanera R."/>
            <person name="Culley D."/>
            <person name="Daum C."/>
            <person name="Ezra D."/>
            <person name="Gonzalez J."/>
            <person name="Henrissat B."/>
            <person name="Kuo A."/>
            <person name="Liang C."/>
            <person name="Lipzen A."/>
            <person name="Lutzoni F."/>
            <person name="Magnuson J."/>
            <person name="Mondo S."/>
            <person name="Nolan M."/>
            <person name="Ohm R."/>
            <person name="Pangilinan J."/>
            <person name="Park H.-J."/>
            <person name="Ramirez L."/>
            <person name="Alfaro M."/>
            <person name="Sun H."/>
            <person name="Tritt A."/>
            <person name="Yoshinaga Y."/>
            <person name="Zwiers L.-H."/>
            <person name="Turgeon B."/>
            <person name="Goodwin S."/>
            <person name="Spatafora J."/>
            <person name="Crous P."/>
            <person name="Grigoriev I."/>
        </authorList>
    </citation>
    <scope>NUCLEOTIDE SEQUENCE</scope>
    <source>
        <strain evidence="2">HMLAC05119</strain>
    </source>
</reference>
<evidence type="ECO:0000313" key="3">
    <source>
        <dbReference type="Proteomes" id="UP000800096"/>
    </source>
</evidence>
<gene>
    <name evidence="2" type="ORF">BDU57DRAFT_532980</name>
</gene>
<feature type="region of interest" description="Disordered" evidence="1">
    <location>
        <begin position="1"/>
        <end position="56"/>
    </location>
</feature>
<dbReference type="EMBL" id="ML979141">
    <property type="protein sequence ID" value="KAF1912063.1"/>
    <property type="molecule type" value="Genomic_DNA"/>
</dbReference>
<protein>
    <submittedName>
        <fullName evidence="2">Uncharacterized protein</fullName>
    </submittedName>
</protein>
<feature type="compositionally biased region" description="Polar residues" evidence="1">
    <location>
        <begin position="8"/>
        <end position="24"/>
    </location>
</feature>
<sequence length="200" mass="21955">MDLGRFSQPHSRLGEQQSHMSQGSGLIGWEAPSRQAESPWSEQEEQPGRRPSFIGLHRAPAKFGGRPMGERGAWCSDCSDGRKRGSRPALLALAPPWPGLRGVVAATANSPRNHASICLAFRGAAPQHLDRQHGFRSGLHSHPRSDCSVIDAATSLPTWHGSRQGAEVYRKKSDMTFVIISDTVSRWMHEKAEWALGFAL</sequence>
<evidence type="ECO:0000256" key="1">
    <source>
        <dbReference type="SAM" id="MobiDB-lite"/>
    </source>
</evidence>
<dbReference type="AlphaFoldDB" id="A0A6A5Q9G9"/>
<keyword evidence="3" id="KW-1185">Reference proteome</keyword>
<dbReference type="Proteomes" id="UP000800096">
    <property type="component" value="Unassembled WGS sequence"/>
</dbReference>
<proteinExistence type="predicted"/>
<evidence type="ECO:0000313" key="2">
    <source>
        <dbReference type="EMBL" id="KAF1912063.1"/>
    </source>
</evidence>
<organism evidence="2 3">
    <name type="scientific">Ampelomyces quisqualis</name>
    <name type="common">Powdery mildew agent</name>
    <dbReference type="NCBI Taxonomy" id="50730"/>
    <lineage>
        <taxon>Eukaryota</taxon>
        <taxon>Fungi</taxon>
        <taxon>Dikarya</taxon>
        <taxon>Ascomycota</taxon>
        <taxon>Pezizomycotina</taxon>
        <taxon>Dothideomycetes</taxon>
        <taxon>Pleosporomycetidae</taxon>
        <taxon>Pleosporales</taxon>
        <taxon>Pleosporineae</taxon>
        <taxon>Phaeosphaeriaceae</taxon>
        <taxon>Ampelomyces</taxon>
    </lineage>
</organism>
<name>A0A6A5Q9G9_AMPQU</name>